<proteinExistence type="predicted"/>
<accession>A0A059T6R7</accession>
<evidence type="ECO:0000313" key="1">
    <source>
        <dbReference type="EMBL" id="AHL19037.1"/>
    </source>
</evidence>
<name>A0A059T6R7_9CAUD</name>
<organism evidence="1 2">
    <name type="scientific">Listeria phage LP-064</name>
    <dbReference type="NCBI Taxonomy" id="1458853"/>
    <lineage>
        <taxon>Viruses</taxon>
        <taxon>Duplodnaviria</taxon>
        <taxon>Heunggongvirae</taxon>
        <taxon>Uroviricota</taxon>
        <taxon>Caudoviricetes</taxon>
        <taxon>Herelleviridae</taxon>
        <taxon>Jasinskavirinae</taxon>
        <taxon>Pecentumvirus</taxon>
        <taxon>Pecentumvirus LP064</taxon>
    </lineage>
</organism>
<evidence type="ECO:0000313" key="2">
    <source>
        <dbReference type="Proteomes" id="UP000026994"/>
    </source>
</evidence>
<gene>
    <name evidence="1" type="ORF">LP064_017</name>
</gene>
<keyword evidence="2" id="KW-1185">Reference proteome</keyword>
<sequence length="92" mass="10322">MTKTNIVLKKGKVNLAHAKGTFEASGYTFEYGGFSLFVRKLGKRWSVSELSTGRELSPYSEDTRKKAVDRVCRLIASHKQTVQKAVDKAEKI</sequence>
<dbReference type="Proteomes" id="UP000026994">
    <property type="component" value="Segment"/>
</dbReference>
<dbReference type="EMBL" id="KJ094029">
    <property type="protein sequence ID" value="AHL19037.1"/>
    <property type="molecule type" value="Genomic_DNA"/>
</dbReference>
<protein>
    <submittedName>
        <fullName evidence="1">Uncharacterized protein</fullName>
    </submittedName>
</protein>
<reference evidence="1 2" key="1">
    <citation type="journal article" date="2014" name="Appl. Environ. Microbiol.">
        <title>Comparative genomic and morphological analysis of Listeria phages isolated from farm environments.</title>
        <authorList>
            <person name="Denes T."/>
            <person name="Vongkamjan K."/>
            <person name="Ackermann H.W."/>
            <person name="Moreno Switt A.I."/>
            <person name="Wiedmann M."/>
            <person name="den Bakker H.C."/>
        </authorList>
    </citation>
    <scope>NUCLEOTIDE SEQUENCE [LARGE SCALE GENOMIC DNA]</scope>
</reference>